<evidence type="ECO:0000256" key="3">
    <source>
        <dbReference type="ARBA" id="ARBA00022737"/>
    </source>
</evidence>
<dbReference type="OrthoDB" id="333024at2759"/>
<name>A0A316W445_9BASI</name>
<dbReference type="PANTHER" id="PTHR24113:SF12">
    <property type="entry name" value="RAN GTPASE-ACTIVATING PROTEIN 1"/>
    <property type="match status" value="1"/>
</dbReference>
<dbReference type="GO" id="GO:0005096">
    <property type="term" value="F:GTPase activator activity"/>
    <property type="evidence" value="ECO:0007669"/>
    <property type="project" value="UniProtKB-KW"/>
</dbReference>
<dbReference type="SUPFAM" id="SSF52047">
    <property type="entry name" value="RNI-like"/>
    <property type="match status" value="1"/>
</dbReference>
<dbReference type="Pfam" id="PF13516">
    <property type="entry name" value="LRR_6"/>
    <property type="match status" value="1"/>
</dbReference>
<dbReference type="InParanoid" id="A0A316W445"/>
<dbReference type="Gene3D" id="3.80.10.10">
    <property type="entry name" value="Ribonuclease Inhibitor"/>
    <property type="match status" value="1"/>
</dbReference>
<evidence type="ECO:0000256" key="2">
    <source>
        <dbReference type="ARBA" id="ARBA00022614"/>
    </source>
</evidence>
<keyword evidence="3" id="KW-0677">Repeat</keyword>
<keyword evidence="6" id="KW-1185">Reference proteome</keyword>
<dbReference type="GO" id="GO:0031267">
    <property type="term" value="F:small GTPase binding"/>
    <property type="evidence" value="ECO:0007669"/>
    <property type="project" value="TreeGrafter"/>
</dbReference>
<proteinExistence type="predicted"/>
<accession>A0A316W445</accession>
<dbReference type="AlphaFoldDB" id="A0A316W445"/>
<dbReference type="InterPro" id="IPR032675">
    <property type="entry name" value="LRR_dom_sf"/>
</dbReference>
<dbReference type="STRING" id="1522189.A0A316W445"/>
<evidence type="ECO:0000256" key="1">
    <source>
        <dbReference type="ARBA" id="ARBA00022468"/>
    </source>
</evidence>
<keyword evidence="2" id="KW-0433">Leucine-rich repeat</keyword>
<dbReference type="EMBL" id="KZ819370">
    <property type="protein sequence ID" value="PWN43391.1"/>
    <property type="molecule type" value="Genomic_DNA"/>
</dbReference>
<gene>
    <name evidence="5" type="ORF">IE81DRAFT_322457</name>
</gene>
<sequence length="523" mass="56717">MTPGPEVARASLGSGPKVQPRRSRLSPPWNSSSTDQALPKASAMPVEVADDVQDFNPLFECIAQRQPDQQMNETLNDGSVLLAEKSWGASFARFQKGAICLQDGRLDLYQQGLSSVHVPLLTAALMEHCSRPEAAWRIRHLLLGNNALGDGGIRALSSFLHECPGARQHLMTLYIPANNVTSQGLADMASILQTDALAIQSLWLKRNPLGPISVPALLALASSCPALRCLDVDVCELGDDGCAALCSGLQHSNINLCTLYLSGNGAGRKTCFALRDVCASPASPESLYLTCSPIGDEGIEILCDGFARNTNLRRLVLGSMGMTSAGVSALCKTLANHPTLLHLDLSRAPGTADLEAHSNHIGKEALTSIVSLIERAESLRSIVLGRLEIDKQDLEQLRGAVLSRGPSKRRIIVFEASLPSDEADREARTSVRARRDRFQAALSQGGQQAVVQEGGAEWLGDTNSLDVVAHDFLRFESKTPSDRLYELTKRLLANPREVRNADSIFKAEVLRSRKKRQPLRDKR</sequence>
<dbReference type="GO" id="GO:0005634">
    <property type="term" value="C:nucleus"/>
    <property type="evidence" value="ECO:0007669"/>
    <property type="project" value="TreeGrafter"/>
</dbReference>
<dbReference type="InterPro" id="IPR027038">
    <property type="entry name" value="RanGap"/>
</dbReference>
<dbReference type="InterPro" id="IPR001611">
    <property type="entry name" value="Leu-rich_rpt"/>
</dbReference>
<dbReference type="Proteomes" id="UP000245783">
    <property type="component" value="Unassembled WGS sequence"/>
</dbReference>
<dbReference type="SMART" id="SM00368">
    <property type="entry name" value="LRR_RI"/>
    <property type="match status" value="4"/>
</dbReference>
<evidence type="ECO:0000313" key="5">
    <source>
        <dbReference type="EMBL" id="PWN43391.1"/>
    </source>
</evidence>
<keyword evidence="1" id="KW-0343">GTPase activation</keyword>
<organism evidence="5 6">
    <name type="scientific">Ceraceosorus guamensis</name>
    <dbReference type="NCBI Taxonomy" id="1522189"/>
    <lineage>
        <taxon>Eukaryota</taxon>
        <taxon>Fungi</taxon>
        <taxon>Dikarya</taxon>
        <taxon>Basidiomycota</taxon>
        <taxon>Ustilaginomycotina</taxon>
        <taxon>Exobasidiomycetes</taxon>
        <taxon>Ceraceosorales</taxon>
        <taxon>Ceraceosoraceae</taxon>
        <taxon>Ceraceosorus</taxon>
    </lineage>
</organism>
<reference evidence="5 6" key="1">
    <citation type="journal article" date="2018" name="Mol. Biol. Evol.">
        <title>Broad Genomic Sampling Reveals a Smut Pathogenic Ancestry of the Fungal Clade Ustilaginomycotina.</title>
        <authorList>
            <person name="Kijpornyongpan T."/>
            <person name="Mondo S.J."/>
            <person name="Barry K."/>
            <person name="Sandor L."/>
            <person name="Lee J."/>
            <person name="Lipzen A."/>
            <person name="Pangilinan J."/>
            <person name="LaButti K."/>
            <person name="Hainaut M."/>
            <person name="Henrissat B."/>
            <person name="Grigoriev I.V."/>
            <person name="Spatafora J.W."/>
            <person name="Aime M.C."/>
        </authorList>
    </citation>
    <scope>NUCLEOTIDE SEQUENCE [LARGE SCALE GENOMIC DNA]</scope>
    <source>
        <strain evidence="5 6">MCA 4658</strain>
    </source>
</reference>
<feature type="region of interest" description="Disordered" evidence="4">
    <location>
        <begin position="1"/>
        <end position="44"/>
    </location>
</feature>
<dbReference type="RefSeq" id="XP_025370551.1">
    <property type="nucleotide sequence ID" value="XM_025513648.1"/>
</dbReference>
<dbReference type="GO" id="GO:0048471">
    <property type="term" value="C:perinuclear region of cytoplasm"/>
    <property type="evidence" value="ECO:0007669"/>
    <property type="project" value="TreeGrafter"/>
</dbReference>
<dbReference type="GeneID" id="37035518"/>
<dbReference type="GO" id="GO:0005829">
    <property type="term" value="C:cytosol"/>
    <property type="evidence" value="ECO:0007669"/>
    <property type="project" value="TreeGrafter"/>
</dbReference>
<evidence type="ECO:0000256" key="4">
    <source>
        <dbReference type="SAM" id="MobiDB-lite"/>
    </source>
</evidence>
<dbReference type="GO" id="GO:0006913">
    <property type="term" value="P:nucleocytoplasmic transport"/>
    <property type="evidence" value="ECO:0007669"/>
    <property type="project" value="TreeGrafter"/>
</dbReference>
<protein>
    <submittedName>
        <fullName evidence="5">RNI-like protein</fullName>
    </submittedName>
</protein>
<evidence type="ECO:0000313" key="6">
    <source>
        <dbReference type="Proteomes" id="UP000245783"/>
    </source>
</evidence>
<dbReference type="PANTHER" id="PTHR24113">
    <property type="entry name" value="RAN GTPASE-ACTIVATING PROTEIN 1"/>
    <property type="match status" value="1"/>
</dbReference>